<dbReference type="InterPro" id="IPR050900">
    <property type="entry name" value="Transposase_IS3/IS150/IS904"/>
</dbReference>
<dbReference type="Gene3D" id="3.30.420.10">
    <property type="entry name" value="Ribonuclease H-like superfamily/Ribonuclease H"/>
    <property type="match status" value="1"/>
</dbReference>
<organism evidence="3 4">
    <name type="scientific">Desulfosarcina ovata subsp. sediminis</name>
    <dbReference type="NCBI Taxonomy" id="885957"/>
    <lineage>
        <taxon>Bacteria</taxon>
        <taxon>Pseudomonadati</taxon>
        <taxon>Thermodesulfobacteriota</taxon>
        <taxon>Desulfobacteria</taxon>
        <taxon>Desulfobacterales</taxon>
        <taxon>Desulfosarcinaceae</taxon>
        <taxon>Desulfosarcina</taxon>
    </lineage>
</organism>
<dbReference type="PANTHER" id="PTHR46889">
    <property type="entry name" value="TRANSPOSASE INSF FOR INSERTION SEQUENCE IS3B-RELATED"/>
    <property type="match status" value="1"/>
</dbReference>
<evidence type="ECO:0000313" key="3">
    <source>
        <dbReference type="EMBL" id="BBO81158.1"/>
    </source>
</evidence>
<dbReference type="SUPFAM" id="SSF46689">
    <property type="entry name" value="Homeodomain-like"/>
    <property type="match status" value="1"/>
</dbReference>
<evidence type="ECO:0000313" key="4">
    <source>
        <dbReference type="Proteomes" id="UP000425960"/>
    </source>
</evidence>
<dbReference type="Pfam" id="PF13565">
    <property type="entry name" value="HTH_32"/>
    <property type="match status" value="1"/>
</dbReference>
<accession>A0A5K7ZG55</accession>
<dbReference type="Pfam" id="PF13683">
    <property type="entry name" value="rve_3"/>
    <property type="match status" value="1"/>
</dbReference>
<dbReference type="InterPro" id="IPR009057">
    <property type="entry name" value="Homeodomain-like_sf"/>
</dbReference>
<dbReference type="GO" id="GO:0003676">
    <property type="term" value="F:nucleic acid binding"/>
    <property type="evidence" value="ECO:0007669"/>
    <property type="project" value="InterPro"/>
</dbReference>
<dbReference type="EMBL" id="AP021876">
    <property type="protein sequence ID" value="BBO81037.1"/>
    <property type="molecule type" value="Genomic_DNA"/>
</dbReference>
<feature type="domain" description="Integrase catalytic" evidence="1">
    <location>
        <begin position="131"/>
        <end position="296"/>
    </location>
</feature>
<dbReference type="Proteomes" id="UP000425960">
    <property type="component" value="Chromosome"/>
</dbReference>
<proteinExistence type="predicted"/>
<name>A0A5K7ZG55_9BACT</name>
<dbReference type="SUPFAM" id="SSF53098">
    <property type="entry name" value="Ribonuclease H-like"/>
    <property type="match status" value="1"/>
</dbReference>
<reference evidence="3 4" key="1">
    <citation type="submission" date="2019-11" db="EMBL/GenBank/DDBJ databases">
        <title>Comparative genomics of hydrocarbon-degrading Desulfosarcina strains.</title>
        <authorList>
            <person name="Watanabe M."/>
            <person name="Kojima H."/>
            <person name="Fukui M."/>
        </authorList>
    </citation>
    <scope>NUCLEOTIDE SEQUENCE [LARGE SCALE GENOMIC DNA]</scope>
    <source>
        <strain evidence="3 4">28bB2T</strain>
    </source>
</reference>
<dbReference type="PANTHER" id="PTHR46889:SF4">
    <property type="entry name" value="TRANSPOSASE INSO FOR INSERTION SEQUENCE ELEMENT IS911B-RELATED"/>
    <property type="match status" value="1"/>
</dbReference>
<dbReference type="KEGG" id="dov:DSCO28_17240"/>
<dbReference type="PROSITE" id="PS50994">
    <property type="entry name" value="INTEGRASE"/>
    <property type="match status" value="1"/>
</dbReference>
<dbReference type="GO" id="GO:0015074">
    <property type="term" value="P:DNA integration"/>
    <property type="evidence" value="ECO:0007669"/>
    <property type="project" value="InterPro"/>
</dbReference>
<gene>
    <name evidence="2" type="ORF">DSCO28_16030</name>
    <name evidence="3" type="ORF">DSCO28_17240</name>
</gene>
<dbReference type="RefSeq" id="WP_155321844.1">
    <property type="nucleotide sequence ID" value="NZ_AP021876.1"/>
</dbReference>
<dbReference type="EMBL" id="AP021876">
    <property type="protein sequence ID" value="BBO81158.1"/>
    <property type="molecule type" value="Genomic_DNA"/>
</dbReference>
<sequence length="348" mass="39700">MSPQLFTQEQKLTIIKHAATIGIKEAAKIAGVHYTTVYDWRNNLKILGEEDFLAYQPSRPGRGKKIISEEQETAVLDCWKSNPGYGPGQVRGQLRRGGITVSTRSVRKIMQANGYRPRGKQTDKASVQRFEASRPLELAQMDILEFFINKAKVYLILLIDDFSRFILGWRLLDQTSVDEVIAVVSDAVTRYGKMEELLTDRGFVFYSWRGINRFEKYLETERIDHTHARPHHPQTLGKVEACNRRIKQELVTQQHFPNLHEARSAIEDWVDHYNYQRPHQGIGGFLVPAERFHGQAKAALSAIDKGLDITGQGELSSFIDRSVINLVVNPEGRLTLYLLGQAIDLSRR</sequence>
<evidence type="ECO:0000313" key="2">
    <source>
        <dbReference type="EMBL" id="BBO81037.1"/>
    </source>
</evidence>
<dbReference type="AlphaFoldDB" id="A0A5K7ZG55"/>
<protein>
    <recommendedName>
        <fullName evidence="1">Integrase catalytic domain-containing protein</fullName>
    </recommendedName>
</protein>
<dbReference type="InterPro" id="IPR001584">
    <property type="entry name" value="Integrase_cat-core"/>
</dbReference>
<dbReference type="InterPro" id="IPR012337">
    <property type="entry name" value="RNaseH-like_sf"/>
</dbReference>
<evidence type="ECO:0000259" key="1">
    <source>
        <dbReference type="PROSITE" id="PS50994"/>
    </source>
</evidence>
<dbReference type="InterPro" id="IPR036397">
    <property type="entry name" value="RNaseH_sf"/>
</dbReference>
<dbReference type="KEGG" id="dov:DSCO28_16030"/>